<evidence type="ECO:0000256" key="9">
    <source>
        <dbReference type="ARBA" id="ARBA00026117"/>
    </source>
</evidence>
<keyword evidence="3" id="KW-0521">NADP</keyword>
<evidence type="ECO:0000313" key="15">
    <source>
        <dbReference type="EMBL" id="ELT94194.1"/>
    </source>
</evidence>
<evidence type="ECO:0000256" key="2">
    <source>
        <dbReference type="ARBA" id="ARBA00022832"/>
    </source>
</evidence>
<accession>R7TKG1</accession>
<dbReference type="GO" id="GO:0009062">
    <property type="term" value="P:fatty acid catabolic process"/>
    <property type="evidence" value="ECO:0007669"/>
    <property type="project" value="InterPro"/>
</dbReference>
<name>R7TKG1_CAPTE</name>
<evidence type="ECO:0000313" key="16">
    <source>
        <dbReference type="EnsemblMetazoa" id="CapteP174352"/>
    </source>
</evidence>
<evidence type="ECO:0000256" key="5">
    <source>
        <dbReference type="ARBA" id="ARBA00023098"/>
    </source>
</evidence>
<dbReference type="OrthoDB" id="1393670at2759"/>
<sequence length="286" mass="30472">MASFDEQCIENYVHRFVPDLIKGKVAFVTGGGSGIGFTITEILMRHGCDTVIASRNLQRLQSAAEKLEKATGRKCLALQMDVRKPATIIAAVEEALSCYGKINVLVNNAAGNFLAPLASLSYNAYKTVIEIDTMGTFNVSKTVFDKYMKDHGGSIVHISALLHQRGSLMQAHAGSAKAAIDALTKHMAVEWGPLGITVNGIAPGPIGDTEGMRRLGGGQEAYITELIPIGRMGRKEEIAHLLLYLVSDLGGLISGATIPADGASWMVGPNSVKEVAQRMMGGKSKM</sequence>
<evidence type="ECO:0000256" key="7">
    <source>
        <dbReference type="ARBA" id="ARBA00025787"/>
    </source>
</evidence>
<keyword evidence="4" id="KW-0560">Oxidoreductase</keyword>
<dbReference type="EMBL" id="AMQN01012441">
    <property type="status" value="NOT_ANNOTATED_CDS"/>
    <property type="molecule type" value="Genomic_DNA"/>
</dbReference>
<comment type="catalytic activity">
    <reaction evidence="14">
        <text>(2E,4Z,7Z,10Z,13Z,16Z,19Z)-docosaheptaenoyl-CoA + NADPH + H(+) = (3E,7Z,10Z,13Z,16Z,19Z)-docosahexaenoyl-CoA + NADP(+)</text>
        <dbReference type="Rhea" id="RHEA:44920"/>
        <dbReference type="ChEBI" id="CHEBI:15378"/>
        <dbReference type="ChEBI" id="CHEBI:57783"/>
        <dbReference type="ChEBI" id="CHEBI:58349"/>
        <dbReference type="ChEBI" id="CHEBI:77559"/>
        <dbReference type="ChEBI" id="CHEBI:84791"/>
    </reaction>
</comment>
<reference evidence="17" key="1">
    <citation type="submission" date="2012-12" db="EMBL/GenBank/DDBJ databases">
        <authorList>
            <person name="Hellsten U."/>
            <person name="Grimwood J."/>
            <person name="Chapman J.A."/>
            <person name="Shapiro H."/>
            <person name="Aerts A."/>
            <person name="Otillar R.P."/>
            <person name="Terry A.Y."/>
            <person name="Boore J.L."/>
            <person name="Simakov O."/>
            <person name="Marletaz F."/>
            <person name="Cho S.-J."/>
            <person name="Edsinger-Gonzales E."/>
            <person name="Havlak P."/>
            <person name="Kuo D.-H."/>
            <person name="Larsson T."/>
            <person name="Lv J."/>
            <person name="Arendt D."/>
            <person name="Savage R."/>
            <person name="Osoegawa K."/>
            <person name="de Jong P."/>
            <person name="Lindberg D.R."/>
            <person name="Seaver E.C."/>
            <person name="Weisblat D.A."/>
            <person name="Putnam N.H."/>
            <person name="Grigoriev I.V."/>
            <person name="Rokhsar D.S."/>
        </authorList>
    </citation>
    <scope>NUCLEOTIDE SEQUENCE</scope>
    <source>
        <strain evidence="17">I ESC-2004</strain>
    </source>
</reference>
<dbReference type="GO" id="GO:0005778">
    <property type="term" value="C:peroxisomal membrane"/>
    <property type="evidence" value="ECO:0007669"/>
    <property type="project" value="UniProtKB-ARBA"/>
</dbReference>
<dbReference type="EMBL" id="KB309519">
    <property type="protein sequence ID" value="ELT94194.1"/>
    <property type="molecule type" value="Genomic_DNA"/>
</dbReference>
<evidence type="ECO:0000313" key="17">
    <source>
        <dbReference type="Proteomes" id="UP000014760"/>
    </source>
</evidence>
<keyword evidence="5" id="KW-0443">Lipid metabolism</keyword>
<dbReference type="PRINTS" id="PR00081">
    <property type="entry name" value="GDHRDH"/>
</dbReference>
<dbReference type="OMA" id="MQAHVCA"/>
<evidence type="ECO:0000256" key="1">
    <source>
        <dbReference type="ARBA" id="ARBA00004275"/>
    </source>
</evidence>
<dbReference type="EnsemblMetazoa" id="CapteT174352">
    <property type="protein sequence ID" value="CapteP174352"/>
    <property type="gene ID" value="CapteG174352"/>
</dbReference>
<dbReference type="PANTHER" id="PTHR43296:SF2">
    <property type="entry name" value="PEROXISOMAL 2,4-DIENOYL-COA REDUCTASE [(3E)-ENOYL-COA-PRODUCING]"/>
    <property type="match status" value="1"/>
</dbReference>
<evidence type="ECO:0000256" key="8">
    <source>
        <dbReference type="ARBA" id="ARBA00025939"/>
    </source>
</evidence>
<evidence type="ECO:0000256" key="11">
    <source>
        <dbReference type="ARBA" id="ARBA00030890"/>
    </source>
</evidence>
<reference evidence="16" key="3">
    <citation type="submission" date="2015-06" db="UniProtKB">
        <authorList>
            <consortium name="EnsemblMetazoa"/>
        </authorList>
    </citation>
    <scope>IDENTIFICATION</scope>
</reference>
<dbReference type="InterPro" id="IPR045017">
    <property type="entry name" value="DECR2-like"/>
</dbReference>
<evidence type="ECO:0000256" key="14">
    <source>
        <dbReference type="ARBA" id="ARBA00048631"/>
    </source>
</evidence>
<reference evidence="15 17" key="2">
    <citation type="journal article" date="2013" name="Nature">
        <title>Insights into bilaterian evolution from three spiralian genomes.</title>
        <authorList>
            <person name="Simakov O."/>
            <person name="Marletaz F."/>
            <person name="Cho S.J."/>
            <person name="Edsinger-Gonzales E."/>
            <person name="Havlak P."/>
            <person name="Hellsten U."/>
            <person name="Kuo D.H."/>
            <person name="Larsson T."/>
            <person name="Lv J."/>
            <person name="Arendt D."/>
            <person name="Savage R."/>
            <person name="Osoegawa K."/>
            <person name="de Jong P."/>
            <person name="Grimwood J."/>
            <person name="Chapman J.A."/>
            <person name="Shapiro H."/>
            <person name="Aerts A."/>
            <person name="Otillar R.P."/>
            <person name="Terry A.Y."/>
            <person name="Boore J.L."/>
            <person name="Grigoriev I.V."/>
            <person name="Lindberg D.R."/>
            <person name="Seaver E.C."/>
            <person name="Weisblat D.A."/>
            <person name="Putnam N.H."/>
            <person name="Rokhsar D.S."/>
        </authorList>
    </citation>
    <scope>NUCLEOTIDE SEQUENCE</scope>
    <source>
        <strain evidence="15 17">I ESC-2004</strain>
    </source>
</reference>
<comment type="subcellular location">
    <subcellularLocation>
        <location evidence="1">Peroxisome</location>
    </subcellularLocation>
</comment>
<dbReference type="CDD" id="cd05369">
    <property type="entry name" value="TER_DECR_SDR_a"/>
    <property type="match status" value="1"/>
</dbReference>
<gene>
    <name evidence="15" type="ORF">CAPTEDRAFT_174352</name>
</gene>
<comment type="catalytic activity">
    <reaction evidence="13">
        <text>a (2E,4Z)-dienoyl-CoA + NADPH + H(+) = a 4,5-saturated-(3E)-enoyl-CoA + NADP(+)</text>
        <dbReference type="Rhea" id="RHEA:61892"/>
        <dbReference type="ChEBI" id="CHEBI:15378"/>
        <dbReference type="ChEBI" id="CHEBI:57783"/>
        <dbReference type="ChEBI" id="CHEBI:58349"/>
        <dbReference type="ChEBI" id="CHEBI:85099"/>
        <dbReference type="ChEBI" id="CHEBI:85493"/>
        <dbReference type="EC" id="1.3.1.124"/>
    </reaction>
</comment>
<keyword evidence="2" id="KW-0276">Fatty acid metabolism</keyword>
<dbReference type="EC" id="1.3.1.124" evidence="9"/>
<keyword evidence="6" id="KW-0576">Peroxisome</keyword>
<protein>
    <recommendedName>
        <fullName evidence="10">Peroxisomal 2,4-dienoyl-CoA reductase [(3E)-enoyl-CoA-producing]</fullName>
        <ecNumber evidence="9">1.3.1.124</ecNumber>
    </recommendedName>
    <alternativeName>
        <fullName evidence="11">2,4-dienoyl-CoA reductase 2</fullName>
    </alternativeName>
</protein>
<dbReference type="InterPro" id="IPR036291">
    <property type="entry name" value="NAD(P)-bd_dom_sf"/>
</dbReference>
<dbReference type="InterPro" id="IPR002347">
    <property type="entry name" value="SDR_fam"/>
</dbReference>
<dbReference type="HOGENOM" id="CLU_010194_1_2_1"/>
<dbReference type="PANTHER" id="PTHR43296">
    <property type="entry name" value="PEROXISOMAL 2,4-DIENOYL-COA REDUCTASE"/>
    <property type="match status" value="1"/>
</dbReference>
<dbReference type="STRING" id="283909.R7TKG1"/>
<dbReference type="Gene3D" id="3.40.50.720">
    <property type="entry name" value="NAD(P)-binding Rossmann-like Domain"/>
    <property type="match status" value="1"/>
</dbReference>
<dbReference type="FunFam" id="3.40.50.720:FF:000477">
    <property type="entry name" value="Peroxisomal 2,4-dienoyl-CoA reductase"/>
    <property type="match status" value="1"/>
</dbReference>
<comment type="similarity">
    <text evidence="7">Belongs to the short-chain dehydrogenases/reductases (SDR) family. 2,4-dienoyl-CoA reductase subfamily.</text>
</comment>
<evidence type="ECO:0000256" key="6">
    <source>
        <dbReference type="ARBA" id="ARBA00023140"/>
    </source>
</evidence>
<dbReference type="Proteomes" id="UP000014760">
    <property type="component" value="Unassembled WGS sequence"/>
</dbReference>
<dbReference type="AlphaFoldDB" id="R7TKG1"/>
<proteinExistence type="inferred from homology"/>
<keyword evidence="17" id="KW-1185">Reference proteome</keyword>
<dbReference type="GO" id="GO:0008670">
    <property type="term" value="F:2,4-dienoyl-CoA reductase (NADPH) activity"/>
    <property type="evidence" value="ECO:0007669"/>
    <property type="project" value="InterPro"/>
</dbReference>
<comment type="subunit">
    <text evidence="8">Monomer, dimer and oligomer.</text>
</comment>
<evidence type="ECO:0000256" key="12">
    <source>
        <dbReference type="ARBA" id="ARBA00048009"/>
    </source>
</evidence>
<dbReference type="Pfam" id="PF13561">
    <property type="entry name" value="adh_short_C2"/>
    <property type="match status" value="1"/>
</dbReference>
<comment type="catalytic activity">
    <reaction evidence="12">
        <text>a (2E,4E)-dienoyl-CoA + NADPH + H(+) = a 4,5-saturated-(3E)-enoyl-CoA + NADP(+)</text>
        <dbReference type="Rhea" id="RHEA:45912"/>
        <dbReference type="ChEBI" id="CHEBI:15378"/>
        <dbReference type="ChEBI" id="CHEBI:57783"/>
        <dbReference type="ChEBI" id="CHEBI:58349"/>
        <dbReference type="ChEBI" id="CHEBI:85101"/>
        <dbReference type="ChEBI" id="CHEBI:85493"/>
        <dbReference type="EC" id="1.3.1.124"/>
    </reaction>
</comment>
<dbReference type="SUPFAM" id="SSF51735">
    <property type="entry name" value="NAD(P)-binding Rossmann-fold domains"/>
    <property type="match status" value="1"/>
</dbReference>
<evidence type="ECO:0000256" key="4">
    <source>
        <dbReference type="ARBA" id="ARBA00023002"/>
    </source>
</evidence>
<organism evidence="15">
    <name type="scientific">Capitella teleta</name>
    <name type="common">Polychaete worm</name>
    <dbReference type="NCBI Taxonomy" id="283909"/>
    <lineage>
        <taxon>Eukaryota</taxon>
        <taxon>Metazoa</taxon>
        <taxon>Spiralia</taxon>
        <taxon>Lophotrochozoa</taxon>
        <taxon>Annelida</taxon>
        <taxon>Polychaeta</taxon>
        <taxon>Sedentaria</taxon>
        <taxon>Scolecida</taxon>
        <taxon>Capitellidae</taxon>
        <taxon>Capitella</taxon>
    </lineage>
</organism>
<evidence type="ECO:0000256" key="13">
    <source>
        <dbReference type="ARBA" id="ARBA00048340"/>
    </source>
</evidence>
<evidence type="ECO:0000256" key="3">
    <source>
        <dbReference type="ARBA" id="ARBA00022857"/>
    </source>
</evidence>
<evidence type="ECO:0000256" key="10">
    <source>
        <dbReference type="ARBA" id="ARBA00026221"/>
    </source>
</evidence>